<dbReference type="PROSITE" id="PS01296">
    <property type="entry name" value="RSMI"/>
    <property type="match status" value="1"/>
</dbReference>
<keyword evidence="4 6" id="KW-0808">Transferase</keyword>
<reference evidence="9 10" key="1">
    <citation type="submission" date="2012-12" db="EMBL/GenBank/DDBJ databases">
        <title>Genome assembly of Marinobacter sp. AK21.</title>
        <authorList>
            <person name="Khatri I."/>
            <person name="Kumar R."/>
            <person name="Vaidya B."/>
            <person name="Subramanian S."/>
            <person name="Pinnaka A."/>
        </authorList>
    </citation>
    <scope>NUCLEOTIDE SEQUENCE [LARGE SCALE GENOMIC DNA]</scope>
    <source>
        <strain evidence="9 10">AK21</strain>
    </source>
</reference>
<comment type="caution">
    <text evidence="9">The sequence shown here is derived from an EMBL/GenBank/DDBJ whole genome shotgun (WGS) entry which is preliminary data.</text>
</comment>
<dbReference type="PANTHER" id="PTHR46111:SF1">
    <property type="entry name" value="RIBOSOMAL RNA SMALL SUBUNIT METHYLTRANSFERASE I"/>
    <property type="match status" value="1"/>
</dbReference>
<dbReference type="Pfam" id="PF23016">
    <property type="entry name" value="RsmI_C"/>
    <property type="match status" value="1"/>
</dbReference>
<evidence type="ECO:0000313" key="10">
    <source>
        <dbReference type="Proteomes" id="UP000035057"/>
    </source>
</evidence>
<name>A0A072N209_9GAMM</name>
<evidence type="ECO:0000256" key="3">
    <source>
        <dbReference type="ARBA" id="ARBA00022603"/>
    </source>
</evidence>
<feature type="domain" description="RsmI HTH" evidence="8">
    <location>
        <begin position="264"/>
        <end position="308"/>
    </location>
</feature>
<feature type="domain" description="Tetrapyrrole methylase" evidence="7">
    <location>
        <begin position="33"/>
        <end position="233"/>
    </location>
</feature>
<sequence length="310" mass="33145">MHWMDKAGREAGNLNSELTGVGVGTDSDESRGTLYIVATPIGNLDDLSPRAARILSTVSVIAAEDTRHTTRLLQHLGVQKRMVALHDHNERARMGVVLEELEAGNSVALVSDAGTPLISDPGYVLVREARNRNLPVSPIPGACAFIAALSAAGLPTDRFLFAGFLPAKRSGRKGILEGLQDESATLVFYESPHRILDTVQDLVDVFGGQREVVLGRELTKAFETFYSGEAKEVLGALQADPHGTRGEFVVMVRGADSQSGDDEAGAIEVDRLISALVGELPVKKVAKIVAGLTGKSKNELYQRALALKPD</sequence>
<evidence type="ECO:0000259" key="8">
    <source>
        <dbReference type="Pfam" id="PF23016"/>
    </source>
</evidence>
<accession>A0A072N209</accession>
<evidence type="ECO:0000313" key="9">
    <source>
        <dbReference type="EMBL" id="KEF31242.1"/>
    </source>
</evidence>
<dbReference type="Gene3D" id="3.40.1010.10">
    <property type="entry name" value="Cobalt-precorrin-4 Transmethylase, Domain 1"/>
    <property type="match status" value="1"/>
</dbReference>
<comment type="function">
    <text evidence="6">Catalyzes the 2'-O-methylation of the ribose of cytidine 1402 (C1402) in 16S rRNA.</text>
</comment>
<evidence type="ECO:0000256" key="4">
    <source>
        <dbReference type="ARBA" id="ARBA00022679"/>
    </source>
</evidence>
<dbReference type="AlphaFoldDB" id="A0A072N209"/>
<keyword evidence="5 6" id="KW-0949">S-adenosyl-L-methionine</keyword>
<dbReference type="Proteomes" id="UP000035057">
    <property type="component" value="Unassembled WGS sequence"/>
</dbReference>
<dbReference type="EMBL" id="ANIE01000006">
    <property type="protein sequence ID" value="KEF31242.1"/>
    <property type="molecule type" value="Genomic_DNA"/>
</dbReference>
<dbReference type="FunFam" id="3.40.1010.10:FF:000007">
    <property type="entry name" value="Ribosomal RNA small subunit methyltransferase I"/>
    <property type="match status" value="1"/>
</dbReference>
<dbReference type="InterPro" id="IPR014777">
    <property type="entry name" value="4pyrrole_Mease_sub1"/>
</dbReference>
<dbReference type="InterPro" id="IPR014776">
    <property type="entry name" value="4pyrrole_Mease_sub2"/>
</dbReference>
<dbReference type="Pfam" id="PF00590">
    <property type="entry name" value="TP_methylase"/>
    <property type="match status" value="1"/>
</dbReference>
<dbReference type="InterPro" id="IPR053910">
    <property type="entry name" value="RsmI_HTH"/>
</dbReference>
<evidence type="ECO:0000259" key="7">
    <source>
        <dbReference type="Pfam" id="PF00590"/>
    </source>
</evidence>
<evidence type="ECO:0000256" key="6">
    <source>
        <dbReference type="HAMAP-Rule" id="MF_01877"/>
    </source>
</evidence>
<dbReference type="PANTHER" id="PTHR46111">
    <property type="entry name" value="RIBOSOMAL RNA SMALL SUBUNIT METHYLTRANSFERASE I"/>
    <property type="match status" value="1"/>
</dbReference>
<dbReference type="GO" id="GO:0070677">
    <property type="term" value="F:rRNA (cytosine-2'-O-)-methyltransferase activity"/>
    <property type="evidence" value="ECO:0007669"/>
    <property type="project" value="UniProtKB-UniRule"/>
</dbReference>
<dbReference type="EC" id="2.1.1.198" evidence="6"/>
<dbReference type="HAMAP" id="MF_01877">
    <property type="entry name" value="16SrRNA_methyltr_I"/>
    <property type="match status" value="1"/>
</dbReference>
<keyword evidence="2 6" id="KW-0698">rRNA processing</keyword>
<dbReference type="STRING" id="1137280.D777_02395"/>
<keyword evidence="3 6" id="KW-0489">Methyltransferase</keyword>
<dbReference type="FunFam" id="3.30.950.10:FF:000002">
    <property type="entry name" value="Ribosomal RNA small subunit methyltransferase I"/>
    <property type="match status" value="1"/>
</dbReference>
<dbReference type="CDD" id="cd11648">
    <property type="entry name" value="RsmI"/>
    <property type="match status" value="1"/>
</dbReference>
<dbReference type="PATRIC" id="fig|1137280.3.peg.2211"/>
<comment type="subcellular location">
    <subcellularLocation>
        <location evidence="6">Cytoplasm</location>
    </subcellularLocation>
</comment>
<dbReference type="InterPro" id="IPR035996">
    <property type="entry name" value="4pyrrol_Methylase_sf"/>
</dbReference>
<evidence type="ECO:0000256" key="2">
    <source>
        <dbReference type="ARBA" id="ARBA00022552"/>
    </source>
</evidence>
<dbReference type="InterPro" id="IPR008189">
    <property type="entry name" value="rRNA_ssu_MeTfrase_I"/>
</dbReference>
<dbReference type="InterPro" id="IPR018063">
    <property type="entry name" value="SAM_MeTrfase_RsmI_CS"/>
</dbReference>
<protein>
    <recommendedName>
        <fullName evidence="6">Ribosomal RNA small subunit methyltransferase I</fullName>
        <ecNumber evidence="6">2.1.1.198</ecNumber>
    </recommendedName>
    <alternativeName>
        <fullName evidence="6">16S rRNA 2'-O-ribose C1402 methyltransferase</fullName>
    </alternativeName>
    <alternativeName>
        <fullName evidence="6">rRNA (cytidine-2'-O-)-methyltransferase RsmI</fullName>
    </alternativeName>
</protein>
<dbReference type="GO" id="GO:0005737">
    <property type="term" value="C:cytoplasm"/>
    <property type="evidence" value="ECO:0007669"/>
    <property type="project" value="UniProtKB-SubCell"/>
</dbReference>
<evidence type="ECO:0000256" key="1">
    <source>
        <dbReference type="ARBA" id="ARBA00022490"/>
    </source>
</evidence>
<dbReference type="NCBIfam" id="TIGR00096">
    <property type="entry name" value="16S rRNA (cytidine(1402)-2'-O)-methyltransferase"/>
    <property type="match status" value="1"/>
</dbReference>
<gene>
    <name evidence="6" type="primary">rsmI</name>
    <name evidence="9" type="ORF">D777_02395</name>
</gene>
<dbReference type="InterPro" id="IPR000878">
    <property type="entry name" value="4pyrrol_Mease"/>
</dbReference>
<proteinExistence type="inferred from homology"/>
<comment type="catalytic activity">
    <reaction evidence="6">
        <text>cytidine(1402) in 16S rRNA + S-adenosyl-L-methionine = 2'-O-methylcytidine(1402) in 16S rRNA + S-adenosyl-L-homocysteine + H(+)</text>
        <dbReference type="Rhea" id="RHEA:42924"/>
        <dbReference type="Rhea" id="RHEA-COMP:10285"/>
        <dbReference type="Rhea" id="RHEA-COMP:10286"/>
        <dbReference type="ChEBI" id="CHEBI:15378"/>
        <dbReference type="ChEBI" id="CHEBI:57856"/>
        <dbReference type="ChEBI" id="CHEBI:59789"/>
        <dbReference type="ChEBI" id="CHEBI:74495"/>
        <dbReference type="ChEBI" id="CHEBI:82748"/>
        <dbReference type="EC" id="2.1.1.198"/>
    </reaction>
</comment>
<dbReference type="Gene3D" id="3.30.950.10">
    <property type="entry name" value="Methyltransferase, Cobalt-precorrin-4 Transmethylase, Domain 2"/>
    <property type="match status" value="1"/>
</dbReference>
<dbReference type="SUPFAM" id="SSF53790">
    <property type="entry name" value="Tetrapyrrole methylase"/>
    <property type="match status" value="1"/>
</dbReference>
<keyword evidence="10" id="KW-1185">Reference proteome</keyword>
<comment type="similarity">
    <text evidence="6">Belongs to the methyltransferase superfamily. RsmI family.</text>
</comment>
<evidence type="ECO:0000256" key="5">
    <source>
        <dbReference type="ARBA" id="ARBA00022691"/>
    </source>
</evidence>
<organism evidence="9 10">
    <name type="scientific">Marinobacter nitratireducens</name>
    <dbReference type="NCBI Taxonomy" id="1137280"/>
    <lineage>
        <taxon>Bacteria</taxon>
        <taxon>Pseudomonadati</taxon>
        <taxon>Pseudomonadota</taxon>
        <taxon>Gammaproteobacteria</taxon>
        <taxon>Pseudomonadales</taxon>
        <taxon>Marinobacteraceae</taxon>
        <taxon>Marinobacter</taxon>
    </lineage>
</organism>
<dbReference type="PIRSF" id="PIRSF005917">
    <property type="entry name" value="MTase_YraL"/>
    <property type="match status" value="1"/>
</dbReference>
<keyword evidence="1 6" id="KW-0963">Cytoplasm</keyword>